<keyword evidence="3" id="KW-1185">Reference proteome</keyword>
<evidence type="ECO:0000313" key="2">
    <source>
        <dbReference type="EMBL" id="EFQ99263.1"/>
    </source>
</evidence>
<dbReference type="RefSeq" id="XP_003174746.1">
    <property type="nucleotide sequence ID" value="XM_003174698.1"/>
</dbReference>
<name>E4UQN4_ARTGP</name>
<dbReference type="InParanoid" id="E4UQN4"/>
<dbReference type="HOGENOM" id="CLU_2372357_0_0_1"/>
<feature type="compositionally biased region" description="Basic and acidic residues" evidence="1">
    <location>
        <begin position="1"/>
        <end position="11"/>
    </location>
</feature>
<sequence>MPLHEDAEMTKGKTGLGIRRQRGARPSTTKATPPIEVQEHQRNQDDPRRALYPSADVIQHSLDRRLIPPVNRDAGTSTTPGFLPLDSGGRPAQTW</sequence>
<proteinExistence type="predicted"/>
<feature type="region of interest" description="Disordered" evidence="1">
    <location>
        <begin position="64"/>
        <end position="95"/>
    </location>
</feature>
<feature type="region of interest" description="Disordered" evidence="1">
    <location>
        <begin position="1"/>
        <end position="49"/>
    </location>
</feature>
<dbReference type="AlphaFoldDB" id="E4UQN4"/>
<reference evidence="3" key="1">
    <citation type="journal article" date="2012" name="MBio">
        <title>Comparative genome analysis of Trichophyton rubrum and related dermatophytes reveals candidate genes involved in infection.</title>
        <authorList>
            <person name="Martinez D.A."/>
            <person name="Oliver B.G."/>
            <person name="Graeser Y."/>
            <person name="Goldberg J.M."/>
            <person name="Li W."/>
            <person name="Martinez-Rossi N.M."/>
            <person name="Monod M."/>
            <person name="Shelest E."/>
            <person name="Barton R.C."/>
            <person name="Birch E."/>
            <person name="Brakhage A.A."/>
            <person name="Chen Z."/>
            <person name="Gurr S.J."/>
            <person name="Heiman D."/>
            <person name="Heitman J."/>
            <person name="Kosti I."/>
            <person name="Rossi A."/>
            <person name="Saif S."/>
            <person name="Samalova M."/>
            <person name="Saunders C.W."/>
            <person name="Shea T."/>
            <person name="Summerbell R.C."/>
            <person name="Xu J."/>
            <person name="Young S."/>
            <person name="Zeng Q."/>
            <person name="Birren B.W."/>
            <person name="Cuomo C.A."/>
            <person name="White T.C."/>
        </authorList>
    </citation>
    <scope>NUCLEOTIDE SEQUENCE [LARGE SCALE GENOMIC DNA]</scope>
    <source>
        <strain evidence="3">ATCC MYA-4604 / CBS 118893</strain>
    </source>
</reference>
<dbReference type="GeneID" id="10030047"/>
<dbReference type="VEuPathDB" id="FungiDB:MGYG_02276"/>
<organism evidence="3">
    <name type="scientific">Arthroderma gypseum (strain ATCC MYA-4604 / CBS 118893)</name>
    <name type="common">Microsporum gypseum</name>
    <dbReference type="NCBI Taxonomy" id="535722"/>
    <lineage>
        <taxon>Eukaryota</taxon>
        <taxon>Fungi</taxon>
        <taxon>Dikarya</taxon>
        <taxon>Ascomycota</taxon>
        <taxon>Pezizomycotina</taxon>
        <taxon>Eurotiomycetes</taxon>
        <taxon>Eurotiomycetidae</taxon>
        <taxon>Onygenales</taxon>
        <taxon>Arthrodermataceae</taxon>
        <taxon>Nannizzia</taxon>
    </lineage>
</organism>
<accession>E4UQN4</accession>
<protein>
    <submittedName>
        <fullName evidence="2">Uncharacterized protein</fullName>
    </submittedName>
</protein>
<evidence type="ECO:0000256" key="1">
    <source>
        <dbReference type="SAM" id="MobiDB-lite"/>
    </source>
</evidence>
<feature type="compositionally biased region" description="Basic and acidic residues" evidence="1">
    <location>
        <begin position="37"/>
        <end position="49"/>
    </location>
</feature>
<dbReference type="EMBL" id="DS989823">
    <property type="protein sequence ID" value="EFQ99263.1"/>
    <property type="molecule type" value="Genomic_DNA"/>
</dbReference>
<dbReference type="Proteomes" id="UP000002669">
    <property type="component" value="Unassembled WGS sequence"/>
</dbReference>
<evidence type="ECO:0000313" key="3">
    <source>
        <dbReference type="Proteomes" id="UP000002669"/>
    </source>
</evidence>
<gene>
    <name evidence="2" type="ORF">MGYG_02276</name>
</gene>